<dbReference type="InterPro" id="IPR033205">
    <property type="entry name" value="COP9_CSN8"/>
</dbReference>
<dbReference type="STRING" id="670483.S7RT92"/>
<dbReference type="PANTHER" id="PTHR13339">
    <property type="entry name" value="COP9 SIGNALOSOME COMPLEX SUBUNIT 8"/>
    <property type="match status" value="1"/>
</dbReference>
<evidence type="ECO:0000259" key="7">
    <source>
        <dbReference type="Pfam" id="PF10075"/>
    </source>
</evidence>
<dbReference type="eggNOG" id="ENOG502RSEX">
    <property type="taxonomic scope" value="Eukaryota"/>
</dbReference>
<evidence type="ECO:0000256" key="4">
    <source>
        <dbReference type="ARBA" id="ARBA00022790"/>
    </source>
</evidence>
<reference evidence="8 9" key="1">
    <citation type="journal article" date="2012" name="Science">
        <title>The Paleozoic origin of enzymatic lignin decomposition reconstructed from 31 fungal genomes.</title>
        <authorList>
            <person name="Floudas D."/>
            <person name="Binder M."/>
            <person name="Riley R."/>
            <person name="Barry K."/>
            <person name="Blanchette R.A."/>
            <person name="Henrissat B."/>
            <person name="Martinez A.T."/>
            <person name="Otillar R."/>
            <person name="Spatafora J.W."/>
            <person name="Yadav J.S."/>
            <person name="Aerts A."/>
            <person name="Benoit I."/>
            <person name="Boyd A."/>
            <person name="Carlson A."/>
            <person name="Copeland A."/>
            <person name="Coutinho P.M."/>
            <person name="de Vries R.P."/>
            <person name="Ferreira P."/>
            <person name="Findley K."/>
            <person name="Foster B."/>
            <person name="Gaskell J."/>
            <person name="Glotzer D."/>
            <person name="Gorecki P."/>
            <person name="Heitman J."/>
            <person name="Hesse C."/>
            <person name="Hori C."/>
            <person name="Igarashi K."/>
            <person name="Jurgens J.A."/>
            <person name="Kallen N."/>
            <person name="Kersten P."/>
            <person name="Kohler A."/>
            <person name="Kuees U."/>
            <person name="Kumar T.K.A."/>
            <person name="Kuo A."/>
            <person name="LaButti K."/>
            <person name="Larrondo L.F."/>
            <person name="Lindquist E."/>
            <person name="Ling A."/>
            <person name="Lombard V."/>
            <person name="Lucas S."/>
            <person name="Lundell T."/>
            <person name="Martin R."/>
            <person name="McLaughlin D.J."/>
            <person name="Morgenstern I."/>
            <person name="Morin E."/>
            <person name="Murat C."/>
            <person name="Nagy L.G."/>
            <person name="Nolan M."/>
            <person name="Ohm R.A."/>
            <person name="Patyshakuliyeva A."/>
            <person name="Rokas A."/>
            <person name="Ruiz-Duenas F.J."/>
            <person name="Sabat G."/>
            <person name="Salamov A."/>
            <person name="Samejima M."/>
            <person name="Schmutz J."/>
            <person name="Slot J.C."/>
            <person name="St John F."/>
            <person name="Stenlid J."/>
            <person name="Sun H."/>
            <person name="Sun S."/>
            <person name="Syed K."/>
            <person name="Tsang A."/>
            <person name="Wiebenga A."/>
            <person name="Young D."/>
            <person name="Pisabarro A."/>
            <person name="Eastwood D.C."/>
            <person name="Martin F."/>
            <person name="Cullen D."/>
            <person name="Grigoriev I.V."/>
            <person name="Hibbett D.S."/>
        </authorList>
    </citation>
    <scope>NUCLEOTIDE SEQUENCE [LARGE SCALE GENOMIC DNA]</scope>
    <source>
        <strain evidence="8 9">ATCC 11539</strain>
    </source>
</reference>
<accession>S7RT92</accession>
<gene>
    <name evidence="8" type="ORF">GLOTRDRAFT_136742</name>
</gene>
<sequence>MSGGPPTPPPTSSKELMDEARSSVPPPAAPPPAQAVPAVAEPPSPDPYTVVFPIIVDLTAQKSHDELVRVAEEAEISATVDASPSHLLVTIPLVLTYLILDQIPPARYALERLPPNLASQPLCIDLHHLLSATYQRDYPIIYARVEQIDHLVSQPDFAAPDLVPIVKTLLNEFIQNFRQRTFVLLSKAYSSLSLQHAQIFLGLASEALIQAIQAHQWTYDASTHIVRPKPISRAIRPTHTAPSSLASFDVVADGIVGLEI</sequence>
<dbReference type="AlphaFoldDB" id="S7RT92"/>
<dbReference type="OMA" id="LASEKQW"/>
<feature type="compositionally biased region" description="Pro residues" evidence="6">
    <location>
        <begin position="1"/>
        <end position="11"/>
    </location>
</feature>
<dbReference type="OrthoDB" id="5351233at2759"/>
<dbReference type="GeneID" id="19303617"/>
<dbReference type="HOGENOM" id="CLU_094291_0_0_1"/>
<dbReference type="Pfam" id="PF10075">
    <property type="entry name" value="CSN8_PSD8_EIF3K"/>
    <property type="match status" value="1"/>
</dbReference>
<evidence type="ECO:0000256" key="6">
    <source>
        <dbReference type="SAM" id="MobiDB-lite"/>
    </source>
</evidence>
<evidence type="ECO:0000256" key="5">
    <source>
        <dbReference type="ARBA" id="ARBA00023242"/>
    </source>
</evidence>
<dbReference type="Proteomes" id="UP000030669">
    <property type="component" value="Unassembled WGS sequence"/>
</dbReference>
<dbReference type="KEGG" id="gtr:GLOTRDRAFT_136742"/>
<keyword evidence="9" id="KW-1185">Reference proteome</keyword>
<dbReference type="GO" id="GO:0010387">
    <property type="term" value="P:COP9 signalosome assembly"/>
    <property type="evidence" value="ECO:0007669"/>
    <property type="project" value="InterPro"/>
</dbReference>
<proteinExistence type="predicted"/>
<evidence type="ECO:0000256" key="3">
    <source>
        <dbReference type="ARBA" id="ARBA00022490"/>
    </source>
</evidence>
<evidence type="ECO:0000256" key="1">
    <source>
        <dbReference type="ARBA" id="ARBA00004123"/>
    </source>
</evidence>
<comment type="subcellular location">
    <subcellularLocation>
        <location evidence="2">Cytoplasm</location>
    </subcellularLocation>
    <subcellularLocation>
        <location evidence="1">Nucleus</location>
    </subcellularLocation>
</comment>
<name>S7RT92_GLOTA</name>
<evidence type="ECO:0000313" key="9">
    <source>
        <dbReference type="Proteomes" id="UP000030669"/>
    </source>
</evidence>
<protein>
    <recommendedName>
        <fullName evidence="7">CSN8/PSMD8/EIF3K domain-containing protein</fullName>
    </recommendedName>
</protein>
<keyword evidence="5" id="KW-0539">Nucleus</keyword>
<keyword evidence="3" id="KW-0963">Cytoplasm</keyword>
<feature type="domain" description="CSN8/PSMD8/EIF3K" evidence="7">
    <location>
        <begin position="93"/>
        <end position="230"/>
    </location>
</feature>
<evidence type="ECO:0000256" key="2">
    <source>
        <dbReference type="ARBA" id="ARBA00004496"/>
    </source>
</evidence>
<dbReference type="PANTHER" id="PTHR13339:SF0">
    <property type="entry name" value="COP9 SIGNALOSOME COMPLEX SUBUNIT 8"/>
    <property type="match status" value="1"/>
</dbReference>
<keyword evidence="4" id="KW-0736">Signalosome</keyword>
<dbReference type="GO" id="GO:0008180">
    <property type="term" value="C:COP9 signalosome"/>
    <property type="evidence" value="ECO:0007669"/>
    <property type="project" value="UniProtKB-KW"/>
</dbReference>
<evidence type="ECO:0000313" key="8">
    <source>
        <dbReference type="EMBL" id="EPQ57910.1"/>
    </source>
</evidence>
<dbReference type="RefSeq" id="XP_007863238.1">
    <property type="nucleotide sequence ID" value="XM_007865047.1"/>
</dbReference>
<dbReference type="GO" id="GO:0005737">
    <property type="term" value="C:cytoplasm"/>
    <property type="evidence" value="ECO:0007669"/>
    <property type="project" value="UniProtKB-SubCell"/>
</dbReference>
<dbReference type="EMBL" id="KB469298">
    <property type="protein sequence ID" value="EPQ57910.1"/>
    <property type="molecule type" value="Genomic_DNA"/>
</dbReference>
<dbReference type="InterPro" id="IPR033464">
    <property type="entry name" value="CSN8_PSD8_EIF3K"/>
</dbReference>
<feature type="region of interest" description="Disordered" evidence="6">
    <location>
        <begin position="1"/>
        <end position="41"/>
    </location>
</feature>
<feature type="compositionally biased region" description="Pro residues" evidence="6">
    <location>
        <begin position="24"/>
        <end position="41"/>
    </location>
</feature>
<dbReference type="GO" id="GO:0000338">
    <property type="term" value="P:protein deneddylation"/>
    <property type="evidence" value="ECO:0007669"/>
    <property type="project" value="InterPro"/>
</dbReference>
<organism evidence="8 9">
    <name type="scientific">Gloeophyllum trabeum (strain ATCC 11539 / FP-39264 / Madison 617)</name>
    <name type="common">Brown rot fungus</name>
    <dbReference type="NCBI Taxonomy" id="670483"/>
    <lineage>
        <taxon>Eukaryota</taxon>
        <taxon>Fungi</taxon>
        <taxon>Dikarya</taxon>
        <taxon>Basidiomycota</taxon>
        <taxon>Agaricomycotina</taxon>
        <taxon>Agaricomycetes</taxon>
        <taxon>Gloeophyllales</taxon>
        <taxon>Gloeophyllaceae</taxon>
        <taxon>Gloeophyllum</taxon>
    </lineage>
</organism>